<dbReference type="GO" id="GO:0005634">
    <property type="term" value="C:nucleus"/>
    <property type="evidence" value="ECO:0007669"/>
    <property type="project" value="UniProtKB-SubCell"/>
</dbReference>
<feature type="domain" description="HTH myb-type" evidence="5">
    <location>
        <begin position="22"/>
        <end position="56"/>
    </location>
</feature>
<reference evidence="6 7" key="1">
    <citation type="submission" date="2024-01" db="EMBL/GenBank/DDBJ databases">
        <title>The genomes of 5 underutilized Papilionoideae crops provide insights into root nodulation and disease resistanc.</title>
        <authorList>
            <person name="Jiang F."/>
        </authorList>
    </citation>
    <scope>NUCLEOTIDE SEQUENCE [LARGE SCALE GENOMIC DNA]</scope>
    <source>
        <strain evidence="6">DUOXIRENSHENG_FW03</strain>
        <tissue evidence="6">Leaves</tissue>
    </source>
</reference>
<dbReference type="Gene3D" id="1.10.10.60">
    <property type="entry name" value="Homeodomain-like"/>
    <property type="match status" value="2"/>
</dbReference>
<dbReference type="Proteomes" id="UP001386955">
    <property type="component" value="Unassembled WGS sequence"/>
</dbReference>
<evidence type="ECO:0000313" key="6">
    <source>
        <dbReference type="EMBL" id="KAK7385075.1"/>
    </source>
</evidence>
<dbReference type="SMART" id="SM00717">
    <property type="entry name" value="SANT"/>
    <property type="match status" value="2"/>
</dbReference>
<evidence type="ECO:0000256" key="3">
    <source>
        <dbReference type="SAM" id="MobiDB-lite"/>
    </source>
</evidence>
<feature type="domain" description="Myb-like" evidence="4">
    <location>
        <begin position="22"/>
        <end position="56"/>
    </location>
</feature>
<dbReference type="CDD" id="cd00167">
    <property type="entry name" value="SANT"/>
    <property type="match status" value="2"/>
</dbReference>
<dbReference type="PROSITE" id="PS51294">
    <property type="entry name" value="HTH_MYB"/>
    <property type="match status" value="2"/>
</dbReference>
<keyword evidence="2" id="KW-0539">Nucleus</keyword>
<comment type="subcellular location">
    <subcellularLocation>
        <location evidence="1">Nucleus</location>
    </subcellularLocation>
</comment>
<proteinExistence type="predicted"/>
<dbReference type="InterPro" id="IPR017930">
    <property type="entry name" value="Myb_dom"/>
</dbReference>
<evidence type="ECO:0000259" key="4">
    <source>
        <dbReference type="PROSITE" id="PS50090"/>
    </source>
</evidence>
<evidence type="ECO:0000256" key="2">
    <source>
        <dbReference type="ARBA" id="ARBA00023242"/>
    </source>
</evidence>
<feature type="region of interest" description="Disordered" evidence="3">
    <location>
        <begin position="125"/>
        <end position="157"/>
    </location>
</feature>
<dbReference type="InterPro" id="IPR001005">
    <property type="entry name" value="SANT/Myb"/>
</dbReference>
<dbReference type="PROSITE" id="PS50090">
    <property type="entry name" value="MYB_LIKE"/>
    <property type="match status" value="2"/>
</dbReference>
<accession>A0AAN9RX89</accession>
<dbReference type="AlphaFoldDB" id="A0AAN9RX89"/>
<dbReference type="GO" id="GO:0000978">
    <property type="term" value="F:RNA polymerase II cis-regulatory region sequence-specific DNA binding"/>
    <property type="evidence" value="ECO:0007669"/>
    <property type="project" value="TreeGrafter"/>
</dbReference>
<comment type="caution">
    <text evidence="6">The sequence shown here is derived from an EMBL/GenBank/DDBJ whole genome shotgun (WGS) entry which is preliminary data.</text>
</comment>
<evidence type="ECO:0000259" key="5">
    <source>
        <dbReference type="PROSITE" id="PS51294"/>
    </source>
</evidence>
<dbReference type="InterPro" id="IPR009057">
    <property type="entry name" value="Homeodomain-like_sf"/>
</dbReference>
<gene>
    <name evidence="6" type="ORF">VNO78_30782</name>
</gene>
<dbReference type="Pfam" id="PF00249">
    <property type="entry name" value="Myb_DNA-binding"/>
    <property type="match status" value="2"/>
</dbReference>
<dbReference type="PANTHER" id="PTHR45614:SF221">
    <property type="entry name" value="MYB DOMAIN PROTEIN 110"/>
    <property type="match status" value="1"/>
</dbReference>
<protein>
    <submittedName>
        <fullName evidence="6">Uncharacterized protein</fullName>
    </submittedName>
</protein>
<organism evidence="6 7">
    <name type="scientific">Psophocarpus tetragonolobus</name>
    <name type="common">Winged bean</name>
    <name type="synonym">Dolichos tetragonolobus</name>
    <dbReference type="NCBI Taxonomy" id="3891"/>
    <lineage>
        <taxon>Eukaryota</taxon>
        <taxon>Viridiplantae</taxon>
        <taxon>Streptophyta</taxon>
        <taxon>Embryophyta</taxon>
        <taxon>Tracheophyta</taxon>
        <taxon>Spermatophyta</taxon>
        <taxon>Magnoliopsida</taxon>
        <taxon>eudicotyledons</taxon>
        <taxon>Gunneridae</taxon>
        <taxon>Pentapetalae</taxon>
        <taxon>rosids</taxon>
        <taxon>fabids</taxon>
        <taxon>Fabales</taxon>
        <taxon>Fabaceae</taxon>
        <taxon>Papilionoideae</taxon>
        <taxon>50 kb inversion clade</taxon>
        <taxon>NPAAA clade</taxon>
        <taxon>indigoferoid/millettioid clade</taxon>
        <taxon>Phaseoleae</taxon>
        <taxon>Psophocarpus</taxon>
    </lineage>
</organism>
<feature type="domain" description="Myb-like" evidence="4">
    <location>
        <begin position="72"/>
        <end position="122"/>
    </location>
</feature>
<keyword evidence="7" id="KW-1185">Reference proteome</keyword>
<evidence type="ECO:0000313" key="7">
    <source>
        <dbReference type="Proteomes" id="UP001386955"/>
    </source>
</evidence>
<name>A0AAN9RX89_PSOTE</name>
<dbReference type="SUPFAM" id="SSF46689">
    <property type="entry name" value="Homeodomain-like"/>
    <property type="match status" value="1"/>
</dbReference>
<evidence type="ECO:0000256" key="1">
    <source>
        <dbReference type="ARBA" id="ARBA00004123"/>
    </source>
</evidence>
<feature type="domain" description="HTH myb-type" evidence="5">
    <location>
        <begin position="72"/>
        <end position="126"/>
    </location>
</feature>
<dbReference type="EMBL" id="JAYMYS010000008">
    <property type="protein sequence ID" value="KAK7385075.1"/>
    <property type="molecule type" value="Genomic_DNA"/>
</dbReference>
<dbReference type="GO" id="GO:0000981">
    <property type="term" value="F:DNA-binding transcription factor activity, RNA polymerase II-specific"/>
    <property type="evidence" value="ECO:0007669"/>
    <property type="project" value="TreeGrafter"/>
</dbReference>
<dbReference type="InterPro" id="IPR050560">
    <property type="entry name" value="MYB_TF"/>
</dbReference>
<sequence>MANSTAATKDIPKKYRRPVNHWTIVEDSKLSQMVEQHGTRDWSLIAEHIEGRTANNQPAFIYFRSRWVHHLDPGVNRNPFTNDEEEKLIVARELYGPRWAAISKLFKGRTDKALMNRWHVLMRRKQKESKKRTIQLQDDSNDSNTSSSGDSHHQQPCLSTEQIRAPASMCSNGNWLGSMKFGSVPSFSDVFQVVDSTMEEGTGHCGVVNGVGEARNKRDSVDNSFMDLRASSSSKNVPFYDFLGVGVDDK</sequence>
<dbReference type="PANTHER" id="PTHR45614">
    <property type="entry name" value="MYB PROTEIN-RELATED"/>
    <property type="match status" value="1"/>
</dbReference>